<evidence type="ECO:0000256" key="1">
    <source>
        <dbReference type="ARBA" id="ARBA00004141"/>
    </source>
</evidence>
<reference evidence="10" key="1">
    <citation type="journal article" date="2019" name="Int. J. Syst. Evol. Microbiol.">
        <title>The Global Catalogue of Microorganisms (GCM) 10K type strain sequencing project: providing services to taxonomists for standard genome sequencing and annotation.</title>
        <authorList>
            <consortium name="The Broad Institute Genomics Platform"/>
            <consortium name="The Broad Institute Genome Sequencing Center for Infectious Disease"/>
            <person name="Wu L."/>
            <person name="Ma J."/>
        </authorList>
    </citation>
    <scope>NUCLEOTIDE SEQUENCE [LARGE SCALE GENOMIC DNA]</scope>
    <source>
        <strain evidence="10">CGMCC 4.7242</strain>
    </source>
</reference>
<evidence type="ECO:0000259" key="8">
    <source>
        <dbReference type="Pfam" id="PF01794"/>
    </source>
</evidence>
<dbReference type="InterPro" id="IPR022837">
    <property type="entry name" value="MsrQ-like"/>
</dbReference>
<accession>A0ABW4S209</accession>
<dbReference type="Proteomes" id="UP001597353">
    <property type="component" value="Unassembled WGS sequence"/>
</dbReference>
<feature type="domain" description="Ferric oxidoreductase" evidence="8">
    <location>
        <begin position="43"/>
        <end position="156"/>
    </location>
</feature>
<dbReference type="EMBL" id="JBHUGH010000002">
    <property type="protein sequence ID" value="MFD1911093.1"/>
    <property type="molecule type" value="Genomic_DNA"/>
</dbReference>
<dbReference type="PANTHER" id="PTHR36964:SF1">
    <property type="entry name" value="PROTEIN-METHIONINE-SULFOXIDE REDUCTASE HEME-BINDING SUBUNIT MSRQ"/>
    <property type="match status" value="1"/>
</dbReference>
<organism evidence="9 10">
    <name type="scientific">Halodurantibacterium flavum</name>
    <dbReference type="NCBI Taxonomy" id="1382802"/>
    <lineage>
        <taxon>Bacteria</taxon>
        <taxon>Pseudomonadati</taxon>
        <taxon>Pseudomonadota</taxon>
        <taxon>Alphaproteobacteria</taxon>
        <taxon>Rhodobacterales</taxon>
        <taxon>Paracoccaceae</taxon>
        <taxon>Halodurantibacterium</taxon>
    </lineage>
</organism>
<dbReference type="Pfam" id="PF01794">
    <property type="entry name" value="Ferric_reduct"/>
    <property type="match status" value="1"/>
</dbReference>
<evidence type="ECO:0000256" key="3">
    <source>
        <dbReference type="ARBA" id="ARBA00022692"/>
    </source>
</evidence>
<name>A0ABW4S209_9RHOB</name>
<proteinExistence type="predicted"/>
<protein>
    <submittedName>
        <fullName evidence="9">Ferric reductase-like transmembrane domain-containing protein</fullName>
    </submittedName>
</protein>
<evidence type="ECO:0000256" key="4">
    <source>
        <dbReference type="ARBA" id="ARBA00022989"/>
    </source>
</evidence>
<comment type="caution">
    <text evidence="9">The sequence shown here is derived from an EMBL/GenBank/DDBJ whole genome shotgun (WGS) entry which is preliminary data.</text>
</comment>
<keyword evidence="2" id="KW-0813">Transport</keyword>
<keyword evidence="3 7" id="KW-0812">Transmembrane</keyword>
<feature type="transmembrane region" description="Helical" evidence="7">
    <location>
        <begin position="46"/>
        <end position="64"/>
    </location>
</feature>
<evidence type="ECO:0000256" key="7">
    <source>
        <dbReference type="SAM" id="Phobius"/>
    </source>
</evidence>
<evidence type="ECO:0000313" key="10">
    <source>
        <dbReference type="Proteomes" id="UP001597353"/>
    </source>
</evidence>
<keyword evidence="5" id="KW-0408">Iron</keyword>
<dbReference type="RefSeq" id="WP_390259217.1">
    <property type="nucleotide sequence ID" value="NZ_JBHUGH010000002.1"/>
</dbReference>
<feature type="transmembrane region" description="Helical" evidence="7">
    <location>
        <begin position="76"/>
        <end position="94"/>
    </location>
</feature>
<keyword evidence="6 7" id="KW-0472">Membrane</keyword>
<evidence type="ECO:0000256" key="5">
    <source>
        <dbReference type="ARBA" id="ARBA00023004"/>
    </source>
</evidence>
<sequence>MISPRLVRCLAWTGSALPGLLILGRWQVGLLGVVPTEALLHQTGRLALFFLMASLAVGFLHFLSGWNPIVAARRPLGVWCFLYALAHLLIWLILDQGHPAFAWAEARMMRHVQLGLAAFLLLAPLALSSSDRALRWLTHPVWRRLHLLVWPAAALALGHAWAVSRFENPRVMVMAALLVMLAMSRIGWTLAHRLRNTR</sequence>
<evidence type="ECO:0000256" key="6">
    <source>
        <dbReference type="ARBA" id="ARBA00023136"/>
    </source>
</evidence>
<gene>
    <name evidence="9" type="ORF">ACFSGJ_02565</name>
</gene>
<feature type="transmembrane region" description="Helical" evidence="7">
    <location>
        <begin position="7"/>
        <end position="26"/>
    </location>
</feature>
<feature type="transmembrane region" description="Helical" evidence="7">
    <location>
        <begin position="114"/>
        <end position="133"/>
    </location>
</feature>
<keyword evidence="4 7" id="KW-1133">Transmembrane helix</keyword>
<feature type="transmembrane region" description="Helical" evidence="7">
    <location>
        <begin position="145"/>
        <end position="164"/>
    </location>
</feature>
<dbReference type="PANTHER" id="PTHR36964">
    <property type="entry name" value="PROTEIN-METHIONINE-SULFOXIDE REDUCTASE HEME-BINDING SUBUNIT MSRQ"/>
    <property type="match status" value="1"/>
</dbReference>
<keyword evidence="10" id="KW-1185">Reference proteome</keyword>
<dbReference type="InterPro" id="IPR013130">
    <property type="entry name" value="Fe3_Rdtase_TM_dom"/>
</dbReference>
<evidence type="ECO:0000313" key="9">
    <source>
        <dbReference type="EMBL" id="MFD1911093.1"/>
    </source>
</evidence>
<comment type="subcellular location">
    <subcellularLocation>
        <location evidence="1">Membrane</location>
        <topology evidence="1">Multi-pass membrane protein</topology>
    </subcellularLocation>
</comment>
<evidence type="ECO:0000256" key="2">
    <source>
        <dbReference type="ARBA" id="ARBA00022448"/>
    </source>
</evidence>
<feature type="transmembrane region" description="Helical" evidence="7">
    <location>
        <begin position="170"/>
        <end position="191"/>
    </location>
</feature>